<name>A0A1V6PP57_9EURO</name>
<evidence type="ECO:0000313" key="2">
    <source>
        <dbReference type="Proteomes" id="UP000191672"/>
    </source>
</evidence>
<dbReference type="Proteomes" id="UP000191672">
    <property type="component" value="Unassembled WGS sequence"/>
</dbReference>
<comment type="caution">
    <text evidence="1">The sequence shown here is derived from an EMBL/GenBank/DDBJ whole genome shotgun (WGS) entry which is preliminary data.</text>
</comment>
<protein>
    <submittedName>
        <fullName evidence="1">Uncharacterized protein</fullName>
    </submittedName>
</protein>
<dbReference type="EMBL" id="MDYN01000083">
    <property type="protein sequence ID" value="OQD78761.1"/>
    <property type="molecule type" value="Genomic_DNA"/>
</dbReference>
<evidence type="ECO:0000313" key="1">
    <source>
        <dbReference type="EMBL" id="OQD78761.1"/>
    </source>
</evidence>
<accession>A0A1V6PP57</accession>
<organism evidence="1 2">
    <name type="scientific">Penicillium antarcticum</name>
    <dbReference type="NCBI Taxonomy" id="416450"/>
    <lineage>
        <taxon>Eukaryota</taxon>
        <taxon>Fungi</taxon>
        <taxon>Dikarya</taxon>
        <taxon>Ascomycota</taxon>
        <taxon>Pezizomycotina</taxon>
        <taxon>Eurotiomycetes</taxon>
        <taxon>Eurotiomycetidae</taxon>
        <taxon>Eurotiales</taxon>
        <taxon>Aspergillaceae</taxon>
        <taxon>Penicillium</taxon>
    </lineage>
</organism>
<dbReference type="AlphaFoldDB" id="A0A1V6PP57"/>
<gene>
    <name evidence="1" type="ORF">PENANT_c083G01710</name>
</gene>
<proteinExistence type="predicted"/>
<sequence length="44" mass="4614">MAYQANDPFAAGQECRHLVARILLATSASGGVVLPARCKISVMP</sequence>
<reference evidence="2" key="1">
    <citation type="journal article" date="2017" name="Nat. Microbiol.">
        <title>Global analysis of biosynthetic gene clusters reveals vast potential of secondary metabolite production in Penicillium species.</title>
        <authorList>
            <person name="Nielsen J.C."/>
            <person name="Grijseels S."/>
            <person name="Prigent S."/>
            <person name="Ji B."/>
            <person name="Dainat J."/>
            <person name="Nielsen K.F."/>
            <person name="Frisvad J.C."/>
            <person name="Workman M."/>
            <person name="Nielsen J."/>
        </authorList>
    </citation>
    <scope>NUCLEOTIDE SEQUENCE [LARGE SCALE GENOMIC DNA]</scope>
    <source>
        <strain evidence="2">IBT 31811</strain>
    </source>
</reference>
<keyword evidence="2" id="KW-1185">Reference proteome</keyword>